<sequence length="175" mass="20294">MQSDAFTLYKLIILFLLDKVDFPLTNAQISNFILEKDYTNYFNIQQSIAELLEAEFVTVETVGHSSHYRITDSGRETLSFFGNMISSAIQSDILDYLRKNKYTLRDEVSTLSEFYEAKKGEYMVHLRVVEKEDSIIDLTIAVPTKEDASKICDNWRTRSQQVYAYVLSNLLKEDD</sequence>
<dbReference type="InterPro" id="IPR036388">
    <property type="entry name" value="WH-like_DNA-bd_sf"/>
</dbReference>
<gene>
    <name evidence="1" type="ORF">Ana3638_03000</name>
</gene>
<proteinExistence type="predicted"/>
<keyword evidence="2" id="KW-1185">Reference proteome</keyword>
<name>A0A6P1TFC5_9FIRM</name>
<dbReference type="RefSeq" id="WP_161836726.1">
    <property type="nucleotide sequence ID" value="NZ_CP048000.1"/>
</dbReference>
<evidence type="ECO:0000313" key="2">
    <source>
        <dbReference type="Proteomes" id="UP000464314"/>
    </source>
</evidence>
<dbReference type="Gene3D" id="1.10.10.10">
    <property type="entry name" value="Winged helix-like DNA-binding domain superfamily/Winged helix DNA-binding domain"/>
    <property type="match status" value="1"/>
</dbReference>
<accession>A0A6P1TFC5</accession>
<reference evidence="1 2" key="1">
    <citation type="submission" date="2020-01" db="EMBL/GenBank/DDBJ databases">
        <title>Genome analysis of Anaerocolumna sp. CBA3638.</title>
        <authorList>
            <person name="Kim J."/>
            <person name="Roh S.W."/>
        </authorList>
    </citation>
    <scope>NUCLEOTIDE SEQUENCE [LARGE SCALE GENOMIC DNA]</scope>
    <source>
        <strain evidence="1 2">CBA3638</strain>
    </source>
</reference>
<dbReference type="EMBL" id="CP048000">
    <property type="protein sequence ID" value="QHQ59890.1"/>
    <property type="molecule type" value="Genomic_DNA"/>
</dbReference>
<dbReference type="KEGG" id="anr:Ana3638_03000"/>
<dbReference type="InterPro" id="IPR025374">
    <property type="entry name" value="DUF4364"/>
</dbReference>
<organism evidence="1 2">
    <name type="scientific">Anaerocolumna sedimenticola</name>
    <dbReference type="NCBI Taxonomy" id="2696063"/>
    <lineage>
        <taxon>Bacteria</taxon>
        <taxon>Bacillati</taxon>
        <taxon>Bacillota</taxon>
        <taxon>Clostridia</taxon>
        <taxon>Lachnospirales</taxon>
        <taxon>Lachnospiraceae</taxon>
        <taxon>Anaerocolumna</taxon>
    </lineage>
</organism>
<dbReference type="AlphaFoldDB" id="A0A6P1TFC5"/>
<protein>
    <submittedName>
        <fullName evidence="1">DUF4364 family protein</fullName>
    </submittedName>
</protein>
<dbReference type="Proteomes" id="UP000464314">
    <property type="component" value="Chromosome"/>
</dbReference>
<evidence type="ECO:0000313" key="1">
    <source>
        <dbReference type="EMBL" id="QHQ59890.1"/>
    </source>
</evidence>
<dbReference type="Pfam" id="PF14277">
    <property type="entry name" value="DUF4364"/>
    <property type="match status" value="1"/>
</dbReference>